<keyword evidence="2 4" id="KW-0560">Oxidoreductase</keyword>
<dbReference type="InterPro" id="IPR023010">
    <property type="entry name" value="GcvPA"/>
</dbReference>
<dbReference type="InterPro" id="IPR015424">
    <property type="entry name" value="PyrdxlP-dep_Trfase"/>
</dbReference>
<dbReference type="PIRSF" id="PIRSF006815">
    <property type="entry name" value="GcvPA"/>
    <property type="match status" value="1"/>
</dbReference>
<dbReference type="EMBL" id="DTHG01000068">
    <property type="protein sequence ID" value="HGW91960.1"/>
    <property type="molecule type" value="Genomic_DNA"/>
</dbReference>
<evidence type="ECO:0000256" key="2">
    <source>
        <dbReference type="ARBA" id="ARBA00023002"/>
    </source>
</evidence>
<feature type="domain" description="Glycine cleavage system P-protein N-terminal" evidence="5">
    <location>
        <begin position="2"/>
        <end position="433"/>
    </location>
</feature>
<accession>A0A7C4YCZ9</accession>
<comment type="catalytic activity">
    <reaction evidence="3 4">
        <text>N(6)-[(R)-lipoyl]-L-lysyl-[glycine-cleavage complex H protein] + glycine + H(+) = N(6)-[(R)-S(8)-aminomethyldihydrolipoyl]-L-lysyl-[glycine-cleavage complex H protein] + CO2</text>
        <dbReference type="Rhea" id="RHEA:24304"/>
        <dbReference type="Rhea" id="RHEA-COMP:10494"/>
        <dbReference type="Rhea" id="RHEA-COMP:10495"/>
        <dbReference type="ChEBI" id="CHEBI:15378"/>
        <dbReference type="ChEBI" id="CHEBI:16526"/>
        <dbReference type="ChEBI" id="CHEBI:57305"/>
        <dbReference type="ChEBI" id="CHEBI:83099"/>
        <dbReference type="ChEBI" id="CHEBI:83143"/>
        <dbReference type="EC" id="1.4.4.2"/>
    </reaction>
</comment>
<dbReference type="InterPro" id="IPR020581">
    <property type="entry name" value="GDC_P"/>
</dbReference>
<name>A0A7C4YCZ9_UNCW3</name>
<evidence type="ECO:0000256" key="1">
    <source>
        <dbReference type="ARBA" id="ARBA00003788"/>
    </source>
</evidence>
<dbReference type="Pfam" id="PF02347">
    <property type="entry name" value="GDC-P"/>
    <property type="match status" value="1"/>
</dbReference>
<dbReference type="NCBIfam" id="NF001696">
    <property type="entry name" value="PRK00451.1"/>
    <property type="match status" value="1"/>
</dbReference>
<dbReference type="PANTHER" id="PTHR42806">
    <property type="entry name" value="GLYCINE CLEAVAGE SYSTEM P-PROTEIN"/>
    <property type="match status" value="1"/>
</dbReference>
<comment type="similarity">
    <text evidence="4">Belongs to the GcvP family. N-terminal subunit subfamily.</text>
</comment>
<dbReference type="EC" id="1.4.4.2" evidence="4"/>
<evidence type="ECO:0000256" key="4">
    <source>
        <dbReference type="HAMAP-Rule" id="MF_00712"/>
    </source>
</evidence>
<gene>
    <name evidence="4" type="primary">gcvPA</name>
    <name evidence="6" type="ORF">ENV67_05400</name>
</gene>
<dbReference type="GO" id="GO:0009116">
    <property type="term" value="P:nucleoside metabolic process"/>
    <property type="evidence" value="ECO:0007669"/>
    <property type="project" value="InterPro"/>
</dbReference>
<dbReference type="GO" id="GO:0004375">
    <property type="term" value="F:glycine dehydrogenase (decarboxylating) activity"/>
    <property type="evidence" value="ECO:0007669"/>
    <property type="project" value="UniProtKB-EC"/>
</dbReference>
<comment type="caution">
    <text evidence="6">The sequence shown here is derived from an EMBL/GenBank/DDBJ whole genome shotgun (WGS) entry which is preliminary data.</text>
</comment>
<dbReference type="CDD" id="cd00613">
    <property type="entry name" value="GDC-P"/>
    <property type="match status" value="1"/>
</dbReference>
<protein>
    <recommendedName>
        <fullName evidence="4">Probable glycine dehydrogenase (decarboxylating) subunit 1</fullName>
        <ecNumber evidence="4">1.4.4.2</ecNumber>
    </recommendedName>
    <alternativeName>
        <fullName evidence="4">Glycine cleavage system P-protein subunit 1</fullName>
    </alternativeName>
    <alternativeName>
        <fullName evidence="4">Glycine decarboxylase subunit 1</fullName>
    </alternativeName>
    <alternativeName>
        <fullName evidence="4">Glycine dehydrogenase (aminomethyl-transferring) subunit 1</fullName>
    </alternativeName>
</protein>
<dbReference type="GO" id="GO:0019464">
    <property type="term" value="P:glycine decarboxylation via glycine cleavage system"/>
    <property type="evidence" value="ECO:0007669"/>
    <property type="project" value="UniProtKB-UniRule"/>
</dbReference>
<proteinExistence type="inferred from homology"/>
<dbReference type="HAMAP" id="MF_00712">
    <property type="entry name" value="GcvPA"/>
    <property type="match status" value="1"/>
</dbReference>
<evidence type="ECO:0000313" key="6">
    <source>
        <dbReference type="EMBL" id="HGW91960.1"/>
    </source>
</evidence>
<dbReference type="InterPro" id="IPR015421">
    <property type="entry name" value="PyrdxlP-dep_Trfase_major"/>
</dbReference>
<dbReference type="PANTHER" id="PTHR42806:SF1">
    <property type="entry name" value="GLYCINE DEHYDROGENASE (DECARBOXYLATING)"/>
    <property type="match status" value="1"/>
</dbReference>
<dbReference type="InterPro" id="IPR015422">
    <property type="entry name" value="PyrdxlP-dep_Trfase_small"/>
</dbReference>
<organism evidence="6">
    <name type="scientific">candidate division WOR-3 bacterium</name>
    <dbReference type="NCBI Taxonomy" id="2052148"/>
    <lineage>
        <taxon>Bacteria</taxon>
        <taxon>Bacteria division WOR-3</taxon>
    </lineage>
</organism>
<dbReference type="Gene3D" id="3.90.1150.10">
    <property type="entry name" value="Aspartate Aminotransferase, domain 1"/>
    <property type="match status" value="1"/>
</dbReference>
<dbReference type="SUPFAM" id="SSF53383">
    <property type="entry name" value="PLP-dependent transferases"/>
    <property type="match status" value="1"/>
</dbReference>
<evidence type="ECO:0000256" key="3">
    <source>
        <dbReference type="ARBA" id="ARBA00049026"/>
    </source>
</evidence>
<comment type="function">
    <text evidence="1 4">The glycine cleavage system catalyzes the degradation of glycine. The P protein binds the alpha-amino group of glycine through its pyridoxal phosphate cofactor; CO(2) is released and the remaining methylamine moiety is then transferred to the lipoamide cofactor of the H protein.</text>
</comment>
<evidence type="ECO:0000259" key="5">
    <source>
        <dbReference type="Pfam" id="PF02347"/>
    </source>
</evidence>
<dbReference type="InterPro" id="IPR049315">
    <property type="entry name" value="GDC-P_N"/>
</dbReference>
<dbReference type="Gene3D" id="3.40.640.10">
    <property type="entry name" value="Type I PLP-dependent aspartate aminotransferase-like (Major domain)"/>
    <property type="match status" value="1"/>
</dbReference>
<reference evidence="6" key="1">
    <citation type="journal article" date="2020" name="mSystems">
        <title>Genome- and Community-Level Interaction Insights into Carbon Utilization and Element Cycling Functions of Hydrothermarchaeota in Hydrothermal Sediment.</title>
        <authorList>
            <person name="Zhou Z."/>
            <person name="Liu Y."/>
            <person name="Xu W."/>
            <person name="Pan J."/>
            <person name="Luo Z.H."/>
            <person name="Li M."/>
        </authorList>
    </citation>
    <scope>NUCLEOTIDE SEQUENCE [LARGE SCALE GENOMIC DNA]</scope>
    <source>
        <strain evidence="6">SpSt-780</strain>
    </source>
</reference>
<comment type="subunit">
    <text evidence="4">The glycine cleavage system is composed of four proteins: P, T, L and H. In this organism, the P 'protein' is a heterodimer of two subunits.</text>
</comment>
<sequence>MHYIPVNEKEREEMLKLIGASIEEIFSTIPENLRFKGKLPLPQGISEIEVRRIFKELSAKNKELVIFAGLGAYDHYIPSVIDSIISRPEFYTAYTPYQPEVSQGTLRAIYEYQSMICELTKMDVSNASIYDGATALAEAVWMAFSITGKNKVFLSKGVNPLYIEVIKTYSQFLELKFLDLDENGRTMIEENMIDDRTSCLVIQNPNFLGIIEDVFRIEEIVHKKNALFVVSFDPISLGILVPPGDYNADIATAEGQSLGLPLNFGGPYLGIFTSKKDYIRFMPGRIIGKTQDVEGKTGFVMTLQTREQHIRREKATSNICTNQQLCALTAAIYLALMGKEGIREVANQSLQKAHYLAETLEKSGIKMVFKSSFFREFVVNVPELDKKYKECLKEDILPGVKLSRFNKEWKDYLLIAVTEKRTKEEMDKLASILSTS</sequence>
<dbReference type="AlphaFoldDB" id="A0A7C4YCZ9"/>